<feature type="domain" description="Sigma-54 factor interaction" evidence="6">
    <location>
        <begin position="195"/>
        <end position="424"/>
    </location>
</feature>
<dbReference type="InterPro" id="IPR002078">
    <property type="entry name" value="Sigma_54_int"/>
</dbReference>
<evidence type="ECO:0000256" key="5">
    <source>
        <dbReference type="ARBA" id="ARBA00023163"/>
    </source>
</evidence>
<dbReference type="Gene3D" id="3.40.50.300">
    <property type="entry name" value="P-loop containing nucleotide triphosphate hydrolases"/>
    <property type="match status" value="1"/>
</dbReference>
<dbReference type="FunFam" id="3.40.50.300:FF:000006">
    <property type="entry name" value="DNA-binding transcriptional regulator NtrC"/>
    <property type="match status" value="1"/>
</dbReference>
<evidence type="ECO:0000256" key="1">
    <source>
        <dbReference type="ARBA" id="ARBA00022741"/>
    </source>
</evidence>
<sequence length="516" mass="57105">MTRNPLFQALLPLVADLGRDMPEQERYARLLAALRSWLPSDAVALLRLEGRVLVPVAVEGLSPDTLGRRFRIEDHPRLERLLAHRGVTRFAADCDLPDPYDGLVQTPDDSLEVHDCMGCPLYVDDNLWGLLTLDSLDPACFDEVDPESLEAFATLAAATVRAAERIDTLNRRIEDERQLADVYRQAAGDRSPREPIGQSTAMNALREEILLVGESDLAVLITGETGVGKELVAQALHAASRRSRKPMISVNCAALPENLVESELFGHVRGAFSGAHQPRAGKFELADGGTLFLDEVGELPLAVQAKLLRVLQDGQLQRVGSDREHRVDVRVLAATNRDLAEEVRVGRFRADLYHRLSVYPLRVPALRDRGRDVLLLAGYFLEENRVRLGLRGLRLAATAQAELLRYDWPGNVRELEHLIARAALRVVSAHRGERSQILALEGEDLQLPGVAVVRDDLPLAAPETAVADLRLAVDAYQRRLIETALAHHGHRWSDAAKALGVDRANLNRLAKRLGLR</sequence>
<dbReference type="InterPro" id="IPR025944">
    <property type="entry name" value="Sigma_54_int_dom_CS"/>
</dbReference>
<dbReference type="SMART" id="SM00382">
    <property type="entry name" value="AAA"/>
    <property type="match status" value="1"/>
</dbReference>
<dbReference type="PROSITE" id="PS00675">
    <property type="entry name" value="SIGMA54_INTERACT_1"/>
    <property type="match status" value="1"/>
</dbReference>
<evidence type="ECO:0000256" key="4">
    <source>
        <dbReference type="ARBA" id="ARBA00023125"/>
    </source>
</evidence>
<dbReference type="SUPFAM" id="SSF55781">
    <property type="entry name" value="GAF domain-like"/>
    <property type="match status" value="1"/>
</dbReference>
<accession>A0A917PWS4</accession>
<dbReference type="InterPro" id="IPR058031">
    <property type="entry name" value="AAA_lid_NorR"/>
</dbReference>
<dbReference type="PROSITE" id="PS50045">
    <property type="entry name" value="SIGMA54_INTERACT_4"/>
    <property type="match status" value="1"/>
</dbReference>
<dbReference type="InterPro" id="IPR003593">
    <property type="entry name" value="AAA+_ATPase"/>
</dbReference>
<keyword evidence="1" id="KW-0547">Nucleotide-binding</keyword>
<protein>
    <submittedName>
        <fullName evidence="7">Anaerobic nitric oxide reductase transcriptional regulator</fullName>
    </submittedName>
</protein>
<dbReference type="Proteomes" id="UP000635983">
    <property type="component" value="Unassembled WGS sequence"/>
</dbReference>
<keyword evidence="8" id="KW-1185">Reference proteome</keyword>
<dbReference type="InterPro" id="IPR027417">
    <property type="entry name" value="P-loop_NTPase"/>
</dbReference>
<comment type="caution">
    <text evidence="7">The sequence shown here is derived from an EMBL/GenBank/DDBJ whole genome shotgun (WGS) entry which is preliminary data.</text>
</comment>
<dbReference type="CDD" id="cd00009">
    <property type="entry name" value="AAA"/>
    <property type="match status" value="1"/>
</dbReference>
<dbReference type="Pfam" id="PF01590">
    <property type="entry name" value="GAF"/>
    <property type="match status" value="1"/>
</dbReference>
<name>A0A917PWS4_9PSED</name>
<evidence type="ECO:0000256" key="3">
    <source>
        <dbReference type="ARBA" id="ARBA00023015"/>
    </source>
</evidence>
<dbReference type="InterPro" id="IPR029016">
    <property type="entry name" value="GAF-like_dom_sf"/>
</dbReference>
<dbReference type="AlphaFoldDB" id="A0A917PWS4"/>
<dbReference type="PROSITE" id="PS00688">
    <property type="entry name" value="SIGMA54_INTERACT_3"/>
    <property type="match status" value="1"/>
</dbReference>
<keyword evidence="2" id="KW-0067">ATP-binding</keyword>
<dbReference type="SUPFAM" id="SSF46689">
    <property type="entry name" value="Homeodomain-like"/>
    <property type="match status" value="1"/>
</dbReference>
<keyword evidence="3" id="KW-0805">Transcription regulation</keyword>
<dbReference type="GO" id="GO:0005524">
    <property type="term" value="F:ATP binding"/>
    <property type="evidence" value="ECO:0007669"/>
    <property type="project" value="UniProtKB-KW"/>
</dbReference>
<dbReference type="GO" id="GO:0043565">
    <property type="term" value="F:sequence-specific DNA binding"/>
    <property type="evidence" value="ECO:0007669"/>
    <property type="project" value="InterPro"/>
</dbReference>
<dbReference type="PANTHER" id="PTHR32071:SF35">
    <property type="entry name" value="ANAEROBIC NITRIC OXIDE REDUCTASE TRANSCRIPTION REGULATOR NORR"/>
    <property type="match status" value="1"/>
</dbReference>
<dbReference type="SMART" id="SM00065">
    <property type="entry name" value="GAF"/>
    <property type="match status" value="1"/>
</dbReference>
<keyword evidence="4" id="KW-0238">DNA-binding</keyword>
<dbReference type="NCBIfam" id="NF003451">
    <property type="entry name" value="PRK05022.1"/>
    <property type="match status" value="1"/>
</dbReference>
<dbReference type="InterPro" id="IPR025662">
    <property type="entry name" value="Sigma_54_int_dom_ATP-bd_1"/>
</dbReference>
<dbReference type="Gene3D" id="1.10.10.60">
    <property type="entry name" value="Homeodomain-like"/>
    <property type="match status" value="1"/>
</dbReference>
<dbReference type="GO" id="GO:0006355">
    <property type="term" value="P:regulation of DNA-templated transcription"/>
    <property type="evidence" value="ECO:0007669"/>
    <property type="project" value="InterPro"/>
</dbReference>
<dbReference type="InterPro" id="IPR025943">
    <property type="entry name" value="Sigma_54_int_dom_ATP-bd_2"/>
</dbReference>
<evidence type="ECO:0000313" key="8">
    <source>
        <dbReference type="Proteomes" id="UP000635983"/>
    </source>
</evidence>
<evidence type="ECO:0000259" key="6">
    <source>
        <dbReference type="PROSITE" id="PS50045"/>
    </source>
</evidence>
<dbReference type="Gene3D" id="3.30.450.40">
    <property type="match status" value="1"/>
</dbReference>
<reference evidence="7" key="1">
    <citation type="journal article" date="2014" name="Int. J. Syst. Evol. Microbiol.">
        <title>Complete genome sequence of Corynebacterium casei LMG S-19264T (=DSM 44701T), isolated from a smear-ripened cheese.</title>
        <authorList>
            <consortium name="US DOE Joint Genome Institute (JGI-PGF)"/>
            <person name="Walter F."/>
            <person name="Albersmeier A."/>
            <person name="Kalinowski J."/>
            <person name="Ruckert C."/>
        </authorList>
    </citation>
    <scope>NUCLEOTIDE SEQUENCE</scope>
    <source>
        <strain evidence="7">JCM 30078</strain>
    </source>
</reference>
<dbReference type="Pfam" id="PF00158">
    <property type="entry name" value="Sigma54_activat"/>
    <property type="match status" value="1"/>
</dbReference>
<dbReference type="InterPro" id="IPR009057">
    <property type="entry name" value="Homeodomain-like_sf"/>
</dbReference>
<dbReference type="PANTHER" id="PTHR32071">
    <property type="entry name" value="TRANSCRIPTIONAL REGULATORY PROTEIN"/>
    <property type="match status" value="1"/>
</dbReference>
<dbReference type="EMBL" id="BMPO01000004">
    <property type="protein sequence ID" value="GGJ95894.1"/>
    <property type="molecule type" value="Genomic_DNA"/>
</dbReference>
<keyword evidence="5" id="KW-0804">Transcription</keyword>
<dbReference type="Gene3D" id="1.10.8.60">
    <property type="match status" value="1"/>
</dbReference>
<evidence type="ECO:0000313" key="7">
    <source>
        <dbReference type="EMBL" id="GGJ95894.1"/>
    </source>
</evidence>
<proteinExistence type="predicted"/>
<organism evidence="7 8">
    <name type="scientific">Pseudomonas matsuisoli</name>
    <dbReference type="NCBI Taxonomy" id="1515666"/>
    <lineage>
        <taxon>Bacteria</taxon>
        <taxon>Pseudomonadati</taxon>
        <taxon>Pseudomonadota</taxon>
        <taxon>Gammaproteobacteria</taxon>
        <taxon>Pseudomonadales</taxon>
        <taxon>Pseudomonadaceae</taxon>
        <taxon>Pseudomonas</taxon>
    </lineage>
</organism>
<reference evidence="7" key="2">
    <citation type="submission" date="2020-09" db="EMBL/GenBank/DDBJ databases">
        <authorList>
            <person name="Sun Q."/>
            <person name="Ohkuma M."/>
        </authorList>
    </citation>
    <scope>NUCLEOTIDE SEQUENCE</scope>
    <source>
        <strain evidence="7">JCM 30078</strain>
    </source>
</reference>
<dbReference type="Pfam" id="PF25601">
    <property type="entry name" value="AAA_lid_14"/>
    <property type="match status" value="1"/>
</dbReference>
<dbReference type="InterPro" id="IPR003018">
    <property type="entry name" value="GAF"/>
</dbReference>
<dbReference type="PROSITE" id="PS00676">
    <property type="entry name" value="SIGMA54_INTERACT_2"/>
    <property type="match status" value="1"/>
</dbReference>
<evidence type="ECO:0000256" key="2">
    <source>
        <dbReference type="ARBA" id="ARBA00022840"/>
    </source>
</evidence>
<dbReference type="RefSeq" id="WP_188983287.1">
    <property type="nucleotide sequence ID" value="NZ_BMPO01000004.1"/>
</dbReference>
<dbReference type="SUPFAM" id="SSF52540">
    <property type="entry name" value="P-loop containing nucleoside triphosphate hydrolases"/>
    <property type="match status" value="1"/>
</dbReference>
<dbReference type="InterPro" id="IPR002197">
    <property type="entry name" value="HTH_Fis"/>
</dbReference>
<dbReference type="Pfam" id="PF02954">
    <property type="entry name" value="HTH_8"/>
    <property type="match status" value="1"/>
</dbReference>
<gene>
    <name evidence="7" type="ORF">GCM10009304_22260</name>
</gene>